<evidence type="ECO:0000313" key="2">
    <source>
        <dbReference type="Proteomes" id="UP000800200"/>
    </source>
</evidence>
<protein>
    <submittedName>
        <fullName evidence="1">Uncharacterized protein</fullName>
    </submittedName>
</protein>
<sequence>MVAPLLGDFGFYTKKTLLDGLQPDEGIYIFEGHIELNKVALDHRIGLEDPQRFKDKSIPWKDAKSKIVKLRVLVEYEQSDVPLGQEQGTSGPGAMSSSVKQLYAPQLAALLRTARRHYFHTPGFEEYAWGSFEFPVRLLFDYSSDAGDPLAPQPP</sequence>
<proteinExistence type="predicted"/>
<dbReference type="Proteomes" id="UP000800200">
    <property type="component" value="Unassembled WGS sequence"/>
</dbReference>
<organism evidence="1 2">
    <name type="scientific">Zopfia rhizophila CBS 207.26</name>
    <dbReference type="NCBI Taxonomy" id="1314779"/>
    <lineage>
        <taxon>Eukaryota</taxon>
        <taxon>Fungi</taxon>
        <taxon>Dikarya</taxon>
        <taxon>Ascomycota</taxon>
        <taxon>Pezizomycotina</taxon>
        <taxon>Dothideomycetes</taxon>
        <taxon>Dothideomycetes incertae sedis</taxon>
        <taxon>Zopfiaceae</taxon>
        <taxon>Zopfia</taxon>
    </lineage>
</organism>
<reference evidence="1" key="1">
    <citation type="journal article" date="2020" name="Stud. Mycol.">
        <title>101 Dothideomycetes genomes: a test case for predicting lifestyles and emergence of pathogens.</title>
        <authorList>
            <person name="Haridas S."/>
            <person name="Albert R."/>
            <person name="Binder M."/>
            <person name="Bloem J."/>
            <person name="Labutti K."/>
            <person name="Salamov A."/>
            <person name="Andreopoulos B."/>
            <person name="Baker S."/>
            <person name="Barry K."/>
            <person name="Bills G."/>
            <person name="Bluhm B."/>
            <person name="Cannon C."/>
            <person name="Castanera R."/>
            <person name="Culley D."/>
            <person name="Daum C."/>
            <person name="Ezra D."/>
            <person name="Gonzalez J."/>
            <person name="Henrissat B."/>
            <person name="Kuo A."/>
            <person name="Liang C."/>
            <person name="Lipzen A."/>
            <person name="Lutzoni F."/>
            <person name="Magnuson J."/>
            <person name="Mondo S."/>
            <person name="Nolan M."/>
            <person name="Ohm R."/>
            <person name="Pangilinan J."/>
            <person name="Park H.-J."/>
            <person name="Ramirez L."/>
            <person name="Alfaro M."/>
            <person name="Sun H."/>
            <person name="Tritt A."/>
            <person name="Yoshinaga Y."/>
            <person name="Zwiers L.-H."/>
            <person name="Turgeon B."/>
            <person name="Goodwin S."/>
            <person name="Spatafora J."/>
            <person name="Crous P."/>
            <person name="Grigoriev I."/>
        </authorList>
    </citation>
    <scope>NUCLEOTIDE SEQUENCE</scope>
    <source>
        <strain evidence="1">CBS 207.26</strain>
    </source>
</reference>
<accession>A0A6A6E639</accession>
<gene>
    <name evidence="1" type="ORF">K469DRAFT_153553</name>
</gene>
<dbReference type="OrthoDB" id="1911848at2759"/>
<name>A0A6A6E639_9PEZI</name>
<dbReference type="EMBL" id="ML994631">
    <property type="protein sequence ID" value="KAF2186039.1"/>
    <property type="molecule type" value="Genomic_DNA"/>
</dbReference>
<dbReference type="AlphaFoldDB" id="A0A6A6E639"/>
<keyword evidence="2" id="KW-1185">Reference proteome</keyword>
<evidence type="ECO:0000313" key="1">
    <source>
        <dbReference type="EMBL" id="KAF2186039.1"/>
    </source>
</evidence>